<evidence type="ECO:0000313" key="2">
    <source>
        <dbReference type="EMBL" id="PGH12894.1"/>
    </source>
</evidence>
<dbReference type="AlphaFoldDB" id="A0A2B7XMA2"/>
<name>A0A2B7XMA2_9EURO</name>
<feature type="region of interest" description="Disordered" evidence="1">
    <location>
        <begin position="1"/>
        <end position="21"/>
    </location>
</feature>
<dbReference type="EMBL" id="PDNB01000052">
    <property type="protein sequence ID" value="PGH12894.1"/>
    <property type="molecule type" value="Genomic_DNA"/>
</dbReference>
<reference evidence="2 3" key="1">
    <citation type="submission" date="2017-10" db="EMBL/GenBank/DDBJ databases">
        <title>Comparative genomics in systemic dimorphic fungi from Ajellomycetaceae.</title>
        <authorList>
            <person name="Munoz J.F."/>
            <person name="Mcewen J.G."/>
            <person name="Clay O.K."/>
            <person name="Cuomo C.A."/>
        </authorList>
    </citation>
    <scope>NUCLEOTIDE SEQUENCE [LARGE SCALE GENOMIC DNA]</scope>
    <source>
        <strain evidence="2 3">UAMH5409</strain>
    </source>
</reference>
<proteinExistence type="predicted"/>
<dbReference type="Proteomes" id="UP000223968">
    <property type="component" value="Unassembled WGS sequence"/>
</dbReference>
<sequence>MTATDALSETAATGDNEDCGDEEFSLTEHLVELFEDTSNRIPNERIAQALQDLRTSIRDWTVDVLAEGNSKKIREFYGRRNVYGHVGGNGTIKARLRVESRDSFPGPVKLGNSKHFDREKRYCSLILSGIVWDLLSTMVFAEPYPVGMTSGQKARINTIETNMAERNMRLESMHSVHKTSKKKGMRIKRECCEKPLLTWSTDIKRWKAGTFTKFIRSELSKESESILLNIYKDMRNQISNWLVGPSTLKRHELAFREEIFVPAIMIHDGMQCSLSQYKIPEPFLFVEELERKVEICE</sequence>
<protein>
    <submittedName>
        <fullName evidence="2">Uncharacterized protein</fullName>
    </submittedName>
</protein>
<accession>A0A2B7XMA2</accession>
<keyword evidence="3" id="KW-1185">Reference proteome</keyword>
<evidence type="ECO:0000256" key="1">
    <source>
        <dbReference type="SAM" id="MobiDB-lite"/>
    </source>
</evidence>
<gene>
    <name evidence="2" type="ORF">AJ79_03994</name>
</gene>
<comment type="caution">
    <text evidence="2">The sequence shown here is derived from an EMBL/GenBank/DDBJ whole genome shotgun (WGS) entry which is preliminary data.</text>
</comment>
<evidence type="ECO:0000313" key="3">
    <source>
        <dbReference type="Proteomes" id="UP000223968"/>
    </source>
</evidence>
<feature type="compositionally biased region" description="Polar residues" evidence="1">
    <location>
        <begin position="1"/>
        <end position="13"/>
    </location>
</feature>
<organism evidence="2 3">
    <name type="scientific">Helicocarpus griseus UAMH5409</name>
    <dbReference type="NCBI Taxonomy" id="1447875"/>
    <lineage>
        <taxon>Eukaryota</taxon>
        <taxon>Fungi</taxon>
        <taxon>Dikarya</taxon>
        <taxon>Ascomycota</taxon>
        <taxon>Pezizomycotina</taxon>
        <taxon>Eurotiomycetes</taxon>
        <taxon>Eurotiomycetidae</taxon>
        <taxon>Onygenales</taxon>
        <taxon>Ajellomycetaceae</taxon>
        <taxon>Helicocarpus</taxon>
    </lineage>
</organism>